<proteinExistence type="predicted"/>
<evidence type="ECO:0008006" key="3">
    <source>
        <dbReference type="Google" id="ProtNLM"/>
    </source>
</evidence>
<dbReference type="OrthoDB" id="1275537at2759"/>
<sequence length="246" mass="28247">MHSTVWESGVKYERYMSDGIVVGENVSFMNLVSAIAVELNIDESRKKIEIRYIVEGNSSTMSIRNDMGVKLYVEVKKREVGFGMYHLCIDTTDKDVDDIESFDVSTGAIVCVEGAEKDTCALNLAYRKEDFDKLMAKVVKIDNRVKMNLKDVGYEKWSRVHAKVVQSTEFIYSVYECGRRYIICLERKIYNCGRFQLDEIPCAHTFAVLKKKNIIDIHPYCSDYYKSAALANTYEVPMVPMPDKED</sequence>
<protein>
    <recommendedName>
        <fullName evidence="3">SWIM-type domain-containing protein</fullName>
    </recommendedName>
</protein>
<evidence type="ECO:0000313" key="2">
    <source>
        <dbReference type="Proteomes" id="UP000824120"/>
    </source>
</evidence>
<organism evidence="1 2">
    <name type="scientific">Solanum commersonii</name>
    <name type="common">Commerson's wild potato</name>
    <name type="synonym">Commerson's nightshade</name>
    <dbReference type="NCBI Taxonomy" id="4109"/>
    <lineage>
        <taxon>Eukaryota</taxon>
        <taxon>Viridiplantae</taxon>
        <taxon>Streptophyta</taxon>
        <taxon>Embryophyta</taxon>
        <taxon>Tracheophyta</taxon>
        <taxon>Spermatophyta</taxon>
        <taxon>Magnoliopsida</taxon>
        <taxon>eudicotyledons</taxon>
        <taxon>Gunneridae</taxon>
        <taxon>Pentapetalae</taxon>
        <taxon>asterids</taxon>
        <taxon>lamiids</taxon>
        <taxon>Solanales</taxon>
        <taxon>Solanaceae</taxon>
        <taxon>Solanoideae</taxon>
        <taxon>Solaneae</taxon>
        <taxon>Solanum</taxon>
    </lineage>
</organism>
<comment type="caution">
    <text evidence="1">The sequence shown here is derived from an EMBL/GenBank/DDBJ whole genome shotgun (WGS) entry which is preliminary data.</text>
</comment>
<keyword evidence="2" id="KW-1185">Reference proteome</keyword>
<name>A0A9J5XU66_SOLCO</name>
<dbReference type="AlphaFoldDB" id="A0A9J5XU66"/>
<gene>
    <name evidence="1" type="ORF">H5410_041318</name>
</gene>
<reference evidence="1 2" key="1">
    <citation type="submission" date="2020-09" db="EMBL/GenBank/DDBJ databases">
        <title>De no assembly of potato wild relative species, Solanum commersonii.</title>
        <authorList>
            <person name="Cho K."/>
        </authorList>
    </citation>
    <scope>NUCLEOTIDE SEQUENCE [LARGE SCALE GENOMIC DNA]</scope>
    <source>
        <strain evidence="1">LZ3.2</strain>
        <tissue evidence="1">Leaf</tissue>
    </source>
</reference>
<accession>A0A9J5XU66</accession>
<evidence type="ECO:0000313" key="1">
    <source>
        <dbReference type="EMBL" id="KAG5590804.1"/>
    </source>
</evidence>
<dbReference type="Proteomes" id="UP000824120">
    <property type="component" value="Chromosome 8"/>
</dbReference>
<dbReference type="EMBL" id="JACXVP010000008">
    <property type="protein sequence ID" value="KAG5590804.1"/>
    <property type="molecule type" value="Genomic_DNA"/>
</dbReference>